<dbReference type="PRINTS" id="PR00380">
    <property type="entry name" value="KINESINHEAVY"/>
</dbReference>
<keyword evidence="6 12" id="KW-0175">Coiled coil</keyword>
<evidence type="ECO:0000256" key="13">
    <source>
        <dbReference type="SAM" id="MobiDB-lite"/>
    </source>
</evidence>
<dbReference type="Pfam" id="PF00225">
    <property type="entry name" value="Kinesin"/>
    <property type="match status" value="1"/>
</dbReference>
<dbReference type="InterPro" id="IPR027417">
    <property type="entry name" value="P-loop_NTPase"/>
</dbReference>
<dbReference type="Proteomes" id="UP001431209">
    <property type="component" value="Unassembled WGS sequence"/>
</dbReference>
<dbReference type="SUPFAM" id="SSF52540">
    <property type="entry name" value="P-loop containing nucleoside triphosphate hydrolases"/>
    <property type="match status" value="1"/>
</dbReference>
<dbReference type="GO" id="GO:0008017">
    <property type="term" value="F:microtubule binding"/>
    <property type="evidence" value="ECO:0007669"/>
    <property type="project" value="InterPro"/>
</dbReference>
<dbReference type="PANTHER" id="PTHR47968">
    <property type="entry name" value="CENTROMERE PROTEIN E"/>
    <property type="match status" value="1"/>
</dbReference>
<comment type="subcellular location">
    <subcellularLocation>
        <location evidence="1">Cytoplasm</location>
        <location evidence="1">Cytoskeleton</location>
    </subcellularLocation>
</comment>
<evidence type="ECO:0000256" key="4">
    <source>
        <dbReference type="ARBA" id="ARBA00022741"/>
    </source>
</evidence>
<dbReference type="GO" id="GO:0007018">
    <property type="term" value="P:microtubule-based movement"/>
    <property type="evidence" value="ECO:0007669"/>
    <property type="project" value="InterPro"/>
</dbReference>
<dbReference type="PANTHER" id="PTHR47968:SF36">
    <property type="entry name" value="KINESIN HEAVY CHAIN ISOFORM X1"/>
    <property type="match status" value="1"/>
</dbReference>
<dbReference type="Pfam" id="PF23735">
    <property type="entry name" value="KIF9"/>
    <property type="match status" value="1"/>
</dbReference>
<organism evidence="15 16">
    <name type="scientific">Acrasis kona</name>
    <dbReference type="NCBI Taxonomy" id="1008807"/>
    <lineage>
        <taxon>Eukaryota</taxon>
        <taxon>Discoba</taxon>
        <taxon>Heterolobosea</taxon>
        <taxon>Tetramitia</taxon>
        <taxon>Eutetramitia</taxon>
        <taxon>Acrasidae</taxon>
        <taxon>Acrasis</taxon>
    </lineage>
</organism>
<proteinExistence type="inferred from homology"/>
<dbReference type="PROSITE" id="PS50067">
    <property type="entry name" value="KINESIN_MOTOR_2"/>
    <property type="match status" value="1"/>
</dbReference>
<keyword evidence="16" id="KW-1185">Reference proteome</keyword>
<dbReference type="InterPro" id="IPR056524">
    <property type="entry name" value="KIF6/9_C"/>
</dbReference>
<evidence type="ECO:0000256" key="8">
    <source>
        <dbReference type="ARBA" id="ARBA00023212"/>
    </source>
</evidence>
<feature type="domain" description="Kinesin motor" evidence="14">
    <location>
        <begin position="5"/>
        <end position="338"/>
    </location>
</feature>
<dbReference type="FunFam" id="3.40.850.10:FF:000019">
    <property type="entry name" value="Kinesin-like protein KIN-5D"/>
    <property type="match status" value="1"/>
</dbReference>
<dbReference type="InterPro" id="IPR019821">
    <property type="entry name" value="Kinesin_motor_CS"/>
</dbReference>
<keyword evidence="3 11" id="KW-0493">Microtubule</keyword>
<evidence type="ECO:0000256" key="10">
    <source>
        <dbReference type="PROSITE-ProRule" id="PRU00283"/>
    </source>
</evidence>
<dbReference type="PROSITE" id="PS00411">
    <property type="entry name" value="KINESIN_MOTOR_1"/>
    <property type="match status" value="1"/>
</dbReference>
<keyword evidence="7 10" id="KW-0505">Motor protein</keyword>
<gene>
    <name evidence="15" type="ORF">AKO1_011361</name>
</gene>
<dbReference type="GO" id="GO:0005524">
    <property type="term" value="F:ATP binding"/>
    <property type="evidence" value="ECO:0007669"/>
    <property type="project" value="UniProtKB-UniRule"/>
</dbReference>
<dbReference type="InterPro" id="IPR036961">
    <property type="entry name" value="Kinesin_motor_dom_sf"/>
</dbReference>
<evidence type="ECO:0000313" key="16">
    <source>
        <dbReference type="Proteomes" id="UP001431209"/>
    </source>
</evidence>
<keyword evidence="8" id="KW-0206">Cytoskeleton</keyword>
<comment type="caution">
    <text evidence="15">The sequence shown here is derived from an EMBL/GenBank/DDBJ whole genome shotgun (WGS) entry which is preliminary data.</text>
</comment>
<dbReference type="GO" id="GO:0005874">
    <property type="term" value="C:microtubule"/>
    <property type="evidence" value="ECO:0007669"/>
    <property type="project" value="UniProtKB-KW"/>
</dbReference>
<dbReference type="SMART" id="SM00129">
    <property type="entry name" value="KISc"/>
    <property type="match status" value="1"/>
</dbReference>
<evidence type="ECO:0000256" key="2">
    <source>
        <dbReference type="ARBA" id="ARBA00022490"/>
    </source>
</evidence>
<evidence type="ECO:0000256" key="7">
    <source>
        <dbReference type="ARBA" id="ARBA00023175"/>
    </source>
</evidence>
<dbReference type="InterPro" id="IPR027640">
    <property type="entry name" value="Kinesin-like_fam"/>
</dbReference>
<evidence type="ECO:0000256" key="12">
    <source>
        <dbReference type="SAM" id="Coils"/>
    </source>
</evidence>
<evidence type="ECO:0000256" key="1">
    <source>
        <dbReference type="ARBA" id="ARBA00004245"/>
    </source>
</evidence>
<evidence type="ECO:0000256" key="3">
    <source>
        <dbReference type="ARBA" id="ARBA00022701"/>
    </source>
</evidence>
<protein>
    <recommendedName>
        <fullName evidence="11">Kinesin-like protein</fullName>
    </recommendedName>
</protein>
<keyword evidence="2" id="KW-0963">Cytoplasm</keyword>
<keyword evidence="5 10" id="KW-0067">ATP-binding</keyword>
<evidence type="ECO:0000256" key="11">
    <source>
        <dbReference type="RuleBase" id="RU000394"/>
    </source>
</evidence>
<evidence type="ECO:0000256" key="5">
    <source>
        <dbReference type="ARBA" id="ARBA00022840"/>
    </source>
</evidence>
<feature type="binding site" evidence="10">
    <location>
        <begin position="93"/>
        <end position="100"/>
    </location>
    <ligand>
        <name>ATP</name>
        <dbReference type="ChEBI" id="CHEBI:30616"/>
    </ligand>
</feature>
<reference evidence="15 16" key="1">
    <citation type="submission" date="2024-03" db="EMBL/GenBank/DDBJ databases">
        <title>The Acrasis kona genome and developmental transcriptomes reveal deep origins of eukaryotic multicellular pathways.</title>
        <authorList>
            <person name="Sheikh S."/>
            <person name="Fu C.-J."/>
            <person name="Brown M.W."/>
            <person name="Baldauf S.L."/>
        </authorList>
    </citation>
    <scope>NUCLEOTIDE SEQUENCE [LARGE SCALE GENOMIC DNA]</scope>
    <source>
        <strain evidence="15 16">ATCC MYA-3509</strain>
    </source>
</reference>
<feature type="region of interest" description="Disordered" evidence="13">
    <location>
        <begin position="431"/>
        <end position="467"/>
    </location>
</feature>
<dbReference type="EMBL" id="JAOPGA020000797">
    <property type="protein sequence ID" value="KAL0481842.1"/>
    <property type="molecule type" value="Genomic_DNA"/>
</dbReference>
<keyword evidence="4 10" id="KW-0547">Nucleotide-binding</keyword>
<dbReference type="GO" id="GO:0003777">
    <property type="term" value="F:microtubule motor activity"/>
    <property type="evidence" value="ECO:0007669"/>
    <property type="project" value="InterPro"/>
</dbReference>
<dbReference type="AlphaFoldDB" id="A0AAW2YXN6"/>
<evidence type="ECO:0000259" key="14">
    <source>
        <dbReference type="PROSITE" id="PS50067"/>
    </source>
</evidence>
<dbReference type="InterPro" id="IPR001752">
    <property type="entry name" value="Kinesin_motor_dom"/>
</dbReference>
<accession>A0AAW2YXN6</accession>
<evidence type="ECO:0000256" key="9">
    <source>
        <dbReference type="ARBA" id="ARBA00034704"/>
    </source>
</evidence>
<feature type="coiled-coil region" evidence="12">
    <location>
        <begin position="544"/>
        <end position="620"/>
    </location>
</feature>
<evidence type="ECO:0000313" key="15">
    <source>
        <dbReference type="EMBL" id="KAL0481842.1"/>
    </source>
</evidence>
<evidence type="ECO:0000256" key="6">
    <source>
        <dbReference type="ARBA" id="ARBA00023054"/>
    </source>
</evidence>
<sequence>MVKSAVKVIVRTRPTANFAQGYLDVKDGIRAININLPKKNETQNVVNNQRESYSFKFDNVLHNSSQETVFEECGREVISSFIDGYNGTIMAYGQTGAGKTFTMTGTTANYKQRGIIPRCIEHIFQEISNKPEKAFNVSVTYLEIYNENLFDLLNNDPTGSDDYQIMEDAKGVTFVRGIQKVATTSEEEALSLMFEGEANRAICEHQMNKASTRSHCVFTIHLESRSRVESNGQIVYSKLNLVDLAGSERVGKTHSSGQVLKEATYINKSLSFLEQVVIALSTPSREHVPYRQSKLTMFLKDSLGGNCKTLLVANIWGEATQLDETVSTLKFASRMMRVSNEATINIHMNPEALIKKYEKQIVELKQELAMHDQLKGVNQATYDPYTEEQQLELRKEIKRYVRNETEELEIKNIRHIKEIFQQFKKMMQTAELEARDRGSQPVTQRESKSKLDNGALKGSEANVSGVGDVDDNNGFGVGAAVPSANYRKESVVSQTRAQEEPEVNMMKIEEAEKAPIDRNEAYELFKSSSGSESIVKMKEETQLLKDKKNAFKVLTLQVNEAKKKIDSTKEEIEAKQQEVSGQKGDNDIVDEEEMLLYQRLKEAKKEYRDSFEERKMAKAEIDFVSRAVENSRVKLLSSFEDWYRETYGQPLELEQSSPDINTKESFSRDKDEDQLDDGERFEKLELERIRRDDPESLAFYRAKKVVGNKTLKKTLSQKR</sequence>
<comment type="similarity">
    <text evidence="9">Belongs to the TRAFAC class myosin-kinesin ATPase superfamily. Kinesin family. KIN-5/BimC subfamily.</text>
</comment>
<feature type="compositionally biased region" description="Basic and acidic residues" evidence="13">
    <location>
        <begin position="661"/>
        <end position="677"/>
    </location>
</feature>
<dbReference type="Gene3D" id="3.40.850.10">
    <property type="entry name" value="Kinesin motor domain"/>
    <property type="match status" value="1"/>
</dbReference>
<name>A0AAW2YXN6_9EUKA</name>
<feature type="region of interest" description="Disordered" evidence="13">
    <location>
        <begin position="650"/>
        <end position="677"/>
    </location>
</feature>
<dbReference type="GO" id="GO:0007010">
    <property type="term" value="P:cytoskeleton organization"/>
    <property type="evidence" value="ECO:0007669"/>
    <property type="project" value="UniProtKB-ARBA"/>
</dbReference>